<feature type="domain" description="Thiamine pyrophosphate enzyme N-terminal TPP-binding" evidence="15">
    <location>
        <begin position="4"/>
        <end position="119"/>
    </location>
</feature>
<dbReference type="EC" id="2.2.1.6" evidence="4 12"/>
<evidence type="ECO:0000256" key="3">
    <source>
        <dbReference type="ARBA" id="ARBA00007812"/>
    </source>
</evidence>
<dbReference type="InterPro" id="IPR029061">
    <property type="entry name" value="THDP-binding"/>
</dbReference>
<dbReference type="SUPFAM" id="SSF52518">
    <property type="entry name" value="Thiamin diphosphate-binding fold (THDP-binding)"/>
    <property type="match status" value="2"/>
</dbReference>
<evidence type="ECO:0000313" key="16">
    <source>
        <dbReference type="EMBL" id="MVB12661.1"/>
    </source>
</evidence>
<proteinExistence type="inferred from homology"/>
<dbReference type="NCBIfam" id="TIGR00118">
    <property type="entry name" value="acolac_lg"/>
    <property type="match status" value="1"/>
</dbReference>
<dbReference type="GO" id="GO:0005948">
    <property type="term" value="C:acetolactate synthase complex"/>
    <property type="evidence" value="ECO:0007669"/>
    <property type="project" value="TreeGrafter"/>
</dbReference>
<dbReference type="PANTHER" id="PTHR18968">
    <property type="entry name" value="THIAMINE PYROPHOSPHATE ENZYMES"/>
    <property type="match status" value="1"/>
</dbReference>
<evidence type="ECO:0000259" key="13">
    <source>
        <dbReference type="Pfam" id="PF00205"/>
    </source>
</evidence>
<comment type="cofactor">
    <cofactor evidence="12">
        <name>Mg(2+)</name>
        <dbReference type="ChEBI" id="CHEBI:18420"/>
    </cofactor>
    <text evidence="12">Binds 1 Mg(2+) ion per subunit.</text>
</comment>
<accession>A0A6N8I3D1</accession>
<evidence type="ECO:0000256" key="10">
    <source>
        <dbReference type="ARBA" id="ARBA00023304"/>
    </source>
</evidence>
<dbReference type="InterPro" id="IPR012001">
    <property type="entry name" value="Thiamin_PyroP_enz_TPP-bd_dom"/>
</dbReference>
<dbReference type="InterPro" id="IPR012846">
    <property type="entry name" value="Acetolactate_synth_lsu"/>
</dbReference>
<dbReference type="UniPathway" id="UPA00047">
    <property type="reaction ID" value="UER00055"/>
</dbReference>
<keyword evidence="17" id="KW-1185">Reference proteome</keyword>
<protein>
    <recommendedName>
        <fullName evidence="4 12">Acetolactate synthase</fullName>
        <ecNumber evidence="4 12">2.2.1.6</ecNumber>
    </recommendedName>
</protein>
<dbReference type="UniPathway" id="UPA00049">
    <property type="reaction ID" value="UER00059"/>
</dbReference>
<reference evidence="16 17" key="1">
    <citation type="submission" date="2019-09" db="EMBL/GenBank/DDBJ databases">
        <title>Genome sequence of Clostridium sp. EA1.</title>
        <authorList>
            <person name="Poehlein A."/>
            <person name="Bengelsdorf F.R."/>
            <person name="Daniel R."/>
        </authorList>
    </citation>
    <scope>NUCLEOTIDE SEQUENCE [LARGE SCALE GENOMIC DNA]</scope>
    <source>
        <strain evidence="16 17">EA1</strain>
    </source>
</reference>
<dbReference type="AlphaFoldDB" id="A0A6N8I3D1"/>
<keyword evidence="5 12" id="KW-0028">Amino-acid biosynthesis</keyword>
<dbReference type="Pfam" id="PF02775">
    <property type="entry name" value="TPP_enzyme_C"/>
    <property type="match status" value="1"/>
</dbReference>
<organism evidence="16 17">
    <name type="scientific">Caproicibacter fermentans</name>
    <dbReference type="NCBI Taxonomy" id="2576756"/>
    <lineage>
        <taxon>Bacteria</taxon>
        <taxon>Bacillati</taxon>
        <taxon>Bacillota</taxon>
        <taxon>Clostridia</taxon>
        <taxon>Eubacteriales</taxon>
        <taxon>Acutalibacteraceae</taxon>
        <taxon>Caproicibacter</taxon>
    </lineage>
</organism>
<keyword evidence="10 12" id="KW-0100">Branched-chain amino acid biosynthesis</keyword>
<evidence type="ECO:0000256" key="6">
    <source>
        <dbReference type="ARBA" id="ARBA00022679"/>
    </source>
</evidence>
<dbReference type="SUPFAM" id="SSF52467">
    <property type="entry name" value="DHS-like NAD/FAD-binding domain"/>
    <property type="match status" value="1"/>
</dbReference>
<evidence type="ECO:0000259" key="15">
    <source>
        <dbReference type="Pfam" id="PF02776"/>
    </source>
</evidence>
<comment type="pathway">
    <text evidence="1 12">Amino-acid biosynthesis; L-isoleucine biosynthesis; L-isoleucine from 2-oxobutanoate: step 1/4.</text>
</comment>
<dbReference type="EMBL" id="VWXL01000100">
    <property type="protein sequence ID" value="MVB12661.1"/>
    <property type="molecule type" value="Genomic_DNA"/>
</dbReference>
<comment type="pathway">
    <text evidence="2 12">Amino-acid biosynthesis; L-valine biosynthesis; L-valine from pyruvate: step 1/4.</text>
</comment>
<keyword evidence="6 12" id="KW-0808">Transferase</keyword>
<evidence type="ECO:0000256" key="2">
    <source>
        <dbReference type="ARBA" id="ARBA00005025"/>
    </source>
</evidence>
<dbReference type="Pfam" id="PF00205">
    <property type="entry name" value="TPP_enzyme_M"/>
    <property type="match status" value="1"/>
</dbReference>
<evidence type="ECO:0000313" key="17">
    <source>
        <dbReference type="Proteomes" id="UP000469440"/>
    </source>
</evidence>
<dbReference type="CDD" id="cd02015">
    <property type="entry name" value="TPP_AHAS"/>
    <property type="match status" value="1"/>
</dbReference>
<dbReference type="Gene3D" id="3.40.50.970">
    <property type="match status" value="2"/>
</dbReference>
<dbReference type="GO" id="GO:0009097">
    <property type="term" value="P:isoleucine biosynthetic process"/>
    <property type="evidence" value="ECO:0007669"/>
    <property type="project" value="UniProtKB-UniPathway"/>
</dbReference>
<dbReference type="GO" id="GO:0009099">
    <property type="term" value="P:L-valine biosynthetic process"/>
    <property type="evidence" value="ECO:0007669"/>
    <property type="project" value="UniProtKB-UniPathway"/>
</dbReference>
<dbReference type="CDD" id="cd07035">
    <property type="entry name" value="TPP_PYR_POX_like"/>
    <property type="match status" value="1"/>
</dbReference>
<comment type="caution">
    <text evidence="16">The sequence shown here is derived from an EMBL/GenBank/DDBJ whole genome shotgun (WGS) entry which is preliminary data.</text>
</comment>
<dbReference type="InterPro" id="IPR045229">
    <property type="entry name" value="TPP_enz"/>
</dbReference>
<dbReference type="FunFam" id="3.40.50.970:FF:000007">
    <property type="entry name" value="Acetolactate synthase"/>
    <property type="match status" value="1"/>
</dbReference>
<dbReference type="PROSITE" id="PS00187">
    <property type="entry name" value="TPP_ENZYMES"/>
    <property type="match status" value="1"/>
</dbReference>
<evidence type="ECO:0000256" key="1">
    <source>
        <dbReference type="ARBA" id="ARBA00004974"/>
    </source>
</evidence>
<comment type="cofactor">
    <cofactor evidence="12">
        <name>thiamine diphosphate</name>
        <dbReference type="ChEBI" id="CHEBI:58937"/>
    </cofactor>
    <text evidence="12">Binds 1 thiamine pyrophosphate per subunit.</text>
</comment>
<dbReference type="GO" id="GO:0050660">
    <property type="term" value="F:flavin adenine dinucleotide binding"/>
    <property type="evidence" value="ECO:0007669"/>
    <property type="project" value="InterPro"/>
</dbReference>
<dbReference type="PANTHER" id="PTHR18968:SF13">
    <property type="entry name" value="ACETOLACTATE SYNTHASE CATALYTIC SUBUNIT, MITOCHONDRIAL"/>
    <property type="match status" value="1"/>
</dbReference>
<dbReference type="InterPro" id="IPR039368">
    <property type="entry name" value="AHAS_TPP"/>
</dbReference>
<dbReference type="GO" id="GO:0003984">
    <property type="term" value="F:acetolactate synthase activity"/>
    <property type="evidence" value="ECO:0007669"/>
    <property type="project" value="UniProtKB-EC"/>
</dbReference>
<comment type="catalytic activity">
    <reaction evidence="11 12">
        <text>2 pyruvate + H(+) = (2S)-2-acetolactate + CO2</text>
        <dbReference type="Rhea" id="RHEA:25249"/>
        <dbReference type="ChEBI" id="CHEBI:15361"/>
        <dbReference type="ChEBI" id="CHEBI:15378"/>
        <dbReference type="ChEBI" id="CHEBI:16526"/>
        <dbReference type="ChEBI" id="CHEBI:58476"/>
        <dbReference type="EC" id="2.2.1.6"/>
    </reaction>
</comment>
<dbReference type="Gene3D" id="3.40.50.1220">
    <property type="entry name" value="TPP-binding domain"/>
    <property type="match status" value="1"/>
</dbReference>
<keyword evidence="8 12" id="KW-0460">Magnesium</keyword>
<sequence length="558" mass="60230">MMLTGARILMECLLEQGVDTVFGYPGGAVLNLYDALFEYRAKIRHVRTAHEQAAAHAADGYARASGKTGVCIATSGPGATNLVTGIATAYADSVPMVAITGNVARPLLGKNSFQEVEITAITRPVTKKSIPVQDVSELANVVREAFFLANSGRKGPVLIDIPKDVSAQTAEYVPAPRRSPEQSPPPSRESLRRAAAMLSESERPLLYGGGGVIAADAEREFARLAETLDAPVSCSLMCQGGFDQKDARYLGMLGMHGTKASAEAMKNCDLLIAVGTRFSDRVLCDAGRFARNCRILQIDIDPKEFGKNVGVDLRLQGDVKAVLGELLPLLTQRRHETWMQCAEQWKRDYPMRQQGQGAEDVLPQDVMEALCRLAGPEAILTTEVGQHQMWAAQFASFRNPRTFLTSGGLGTMGFGLGAAIGAKTAMPERTVVNIAGDGSFRMNCAELSTLSRERIPVLELIFSNSTLGMVRQWQKLFYGGRFSASDVEDAIDCEKLAQAFGVRAMTIHCKSEIEQVLSEALNCGEPVLVNCPVGKDLNVLPMVPSTGSVEEPILAMDE</sequence>
<dbReference type="GO" id="GO:0030976">
    <property type="term" value="F:thiamine pyrophosphate binding"/>
    <property type="evidence" value="ECO:0007669"/>
    <property type="project" value="UniProtKB-UniRule"/>
</dbReference>
<feature type="domain" description="Thiamine pyrophosphate enzyme TPP-binding" evidence="14">
    <location>
        <begin position="384"/>
        <end position="531"/>
    </location>
</feature>
<dbReference type="InterPro" id="IPR011766">
    <property type="entry name" value="TPP_enzyme_TPP-bd"/>
</dbReference>
<keyword evidence="7 12" id="KW-0479">Metal-binding</keyword>
<dbReference type="Proteomes" id="UP000469440">
    <property type="component" value="Unassembled WGS sequence"/>
</dbReference>
<keyword evidence="9 12" id="KW-0786">Thiamine pyrophosphate</keyword>
<dbReference type="InterPro" id="IPR029035">
    <property type="entry name" value="DHS-like_NAD/FAD-binding_dom"/>
</dbReference>
<dbReference type="Pfam" id="PF02776">
    <property type="entry name" value="TPP_enzyme_N"/>
    <property type="match status" value="1"/>
</dbReference>
<evidence type="ECO:0000259" key="14">
    <source>
        <dbReference type="Pfam" id="PF02775"/>
    </source>
</evidence>
<evidence type="ECO:0000256" key="11">
    <source>
        <dbReference type="ARBA" id="ARBA00048670"/>
    </source>
</evidence>
<evidence type="ECO:0000256" key="5">
    <source>
        <dbReference type="ARBA" id="ARBA00022605"/>
    </source>
</evidence>
<evidence type="ECO:0000256" key="8">
    <source>
        <dbReference type="ARBA" id="ARBA00022842"/>
    </source>
</evidence>
<evidence type="ECO:0000256" key="12">
    <source>
        <dbReference type="RuleBase" id="RU003591"/>
    </source>
</evidence>
<evidence type="ECO:0000256" key="9">
    <source>
        <dbReference type="ARBA" id="ARBA00023052"/>
    </source>
</evidence>
<gene>
    <name evidence="16" type="primary">ilvB1</name>
    <name evidence="16" type="ORF">CAFE_34030</name>
</gene>
<dbReference type="InterPro" id="IPR000399">
    <property type="entry name" value="TPP-bd_CS"/>
</dbReference>
<dbReference type="RefSeq" id="WP_156991285.1">
    <property type="nucleotide sequence ID" value="NZ_VWXL01000100.1"/>
</dbReference>
<dbReference type="GO" id="GO:0000287">
    <property type="term" value="F:magnesium ion binding"/>
    <property type="evidence" value="ECO:0007669"/>
    <property type="project" value="UniProtKB-UniRule"/>
</dbReference>
<name>A0A6N8I3D1_9FIRM</name>
<dbReference type="OrthoDB" id="4494979at2"/>
<feature type="domain" description="Thiamine pyrophosphate enzyme central" evidence="13">
    <location>
        <begin position="191"/>
        <end position="326"/>
    </location>
</feature>
<evidence type="ECO:0000256" key="4">
    <source>
        <dbReference type="ARBA" id="ARBA00013145"/>
    </source>
</evidence>
<dbReference type="InterPro" id="IPR012000">
    <property type="entry name" value="Thiamin_PyroP_enz_cen_dom"/>
</dbReference>
<dbReference type="FunFam" id="3.40.50.1220:FF:000008">
    <property type="entry name" value="Acetolactate synthase"/>
    <property type="match status" value="1"/>
</dbReference>
<evidence type="ECO:0000256" key="7">
    <source>
        <dbReference type="ARBA" id="ARBA00022723"/>
    </source>
</evidence>
<comment type="similarity">
    <text evidence="3 12">Belongs to the TPP enzyme family.</text>
</comment>